<organism evidence="1 2">
    <name type="scientific">Pristionchus pacificus</name>
    <name type="common">Parasitic nematode worm</name>
    <dbReference type="NCBI Taxonomy" id="54126"/>
    <lineage>
        <taxon>Eukaryota</taxon>
        <taxon>Metazoa</taxon>
        <taxon>Ecdysozoa</taxon>
        <taxon>Nematoda</taxon>
        <taxon>Chromadorea</taxon>
        <taxon>Rhabditida</taxon>
        <taxon>Rhabditina</taxon>
        <taxon>Diplogasteromorpha</taxon>
        <taxon>Diplogasteroidea</taxon>
        <taxon>Neodiplogasteridae</taxon>
        <taxon>Pristionchus</taxon>
    </lineage>
</organism>
<gene>
    <name evidence="1" type="primary">WBGene00273428</name>
</gene>
<reference evidence="1" key="2">
    <citation type="submission" date="2022-06" db="UniProtKB">
        <authorList>
            <consortium name="EnsemblMetazoa"/>
        </authorList>
    </citation>
    <scope>IDENTIFICATION</scope>
    <source>
        <strain evidence="1">PS312</strain>
    </source>
</reference>
<dbReference type="Proteomes" id="UP000005239">
    <property type="component" value="Unassembled WGS sequence"/>
</dbReference>
<name>A0A2A6C5M5_PRIPA</name>
<accession>A0A8R1YSA6</accession>
<dbReference type="EnsemblMetazoa" id="PPA35059.1">
    <property type="protein sequence ID" value="PPA35059.1"/>
    <property type="gene ID" value="WBGene00273428"/>
</dbReference>
<protein>
    <submittedName>
        <fullName evidence="1">Uncharacterized protein</fullName>
    </submittedName>
</protein>
<sequence>MSDGIRDVDITYRRLLALKKAHKKDASVAREVFKLLGRSPSKGISRCPFVIALQSKADEINWRVKNEKYHY</sequence>
<reference evidence="2" key="1">
    <citation type="journal article" date="2008" name="Nat. Genet.">
        <title>The Pristionchus pacificus genome provides a unique perspective on nematode lifestyle and parasitism.</title>
        <authorList>
            <person name="Dieterich C."/>
            <person name="Clifton S.W."/>
            <person name="Schuster L.N."/>
            <person name="Chinwalla A."/>
            <person name="Delehaunty K."/>
            <person name="Dinkelacker I."/>
            <person name="Fulton L."/>
            <person name="Fulton R."/>
            <person name="Godfrey J."/>
            <person name="Minx P."/>
            <person name="Mitreva M."/>
            <person name="Roeseler W."/>
            <person name="Tian H."/>
            <person name="Witte H."/>
            <person name="Yang S.P."/>
            <person name="Wilson R.K."/>
            <person name="Sommer R.J."/>
        </authorList>
    </citation>
    <scope>NUCLEOTIDE SEQUENCE [LARGE SCALE GENOMIC DNA]</scope>
    <source>
        <strain evidence="2">PS312</strain>
    </source>
</reference>
<evidence type="ECO:0000313" key="1">
    <source>
        <dbReference type="EnsemblMetazoa" id="PPA35059.1"/>
    </source>
</evidence>
<accession>A0A2A6C5M5</accession>
<evidence type="ECO:0000313" key="2">
    <source>
        <dbReference type="Proteomes" id="UP000005239"/>
    </source>
</evidence>
<proteinExistence type="predicted"/>
<dbReference type="AlphaFoldDB" id="A0A2A6C5M5"/>
<keyword evidence="2" id="KW-1185">Reference proteome</keyword>